<dbReference type="GO" id="GO:0006412">
    <property type="term" value="P:translation"/>
    <property type="evidence" value="ECO:0007669"/>
    <property type="project" value="UniProtKB-UniRule"/>
</dbReference>
<dbReference type="GO" id="GO:0022627">
    <property type="term" value="C:cytosolic small ribosomal subunit"/>
    <property type="evidence" value="ECO:0007669"/>
    <property type="project" value="TreeGrafter"/>
</dbReference>
<keyword evidence="5 8" id="KW-0687">Ribonucleoprotein</keyword>
<dbReference type="SUPFAM" id="SSF54821">
    <property type="entry name" value="Ribosomal protein S3 C-terminal domain"/>
    <property type="match status" value="1"/>
</dbReference>
<dbReference type="AlphaFoldDB" id="A0A940DFW0"/>
<evidence type="ECO:0000256" key="7">
    <source>
        <dbReference type="ARBA" id="ARBA00035257"/>
    </source>
</evidence>
<dbReference type="InterPro" id="IPR004087">
    <property type="entry name" value="KH_dom"/>
</dbReference>
<dbReference type="EMBL" id="JADINE010000034">
    <property type="protein sequence ID" value="MBO8407354.1"/>
    <property type="molecule type" value="Genomic_DNA"/>
</dbReference>
<dbReference type="HAMAP" id="MF_01309_B">
    <property type="entry name" value="Ribosomal_uS3_B"/>
    <property type="match status" value="1"/>
</dbReference>
<dbReference type="PROSITE" id="PS50823">
    <property type="entry name" value="KH_TYPE_2"/>
    <property type="match status" value="1"/>
</dbReference>
<dbReference type="InterPro" id="IPR036419">
    <property type="entry name" value="Ribosomal_S3_C_sf"/>
</dbReference>
<dbReference type="FunFam" id="3.30.300.20:FF:000001">
    <property type="entry name" value="30S ribosomal protein S3"/>
    <property type="match status" value="1"/>
</dbReference>
<evidence type="ECO:0000256" key="3">
    <source>
        <dbReference type="ARBA" id="ARBA00022884"/>
    </source>
</evidence>
<dbReference type="Pfam" id="PF07650">
    <property type="entry name" value="KH_2"/>
    <property type="match status" value="1"/>
</dbReference>
<dbReference type="PROSITE" id="PS00548">
    <property type="entry name" value="RIBOSOMAL_S3"/>
    <property type="match status" value="1"/>
</dbReference>
<dbReference type="InterPro" id="IPR057258">
    <property type="entry name" value="Ribosomal_uS3"/>
</dbReference>
<dbReference type="GO" id="GO:0003735">
    <property type="term" value="F:structural constituent of ribosome"/>
    <property type="evidence" value="ECO:0007669"/>
    <property type="project" value="InterPro"/>
</dbReference>
<accession>A0A940DFW0</accession>
<dbReference type="PANTHER" id="PTHR11760:SF19">
    <property type="entry name" value="SMALL RIBOSOMAL SUBUNIT PROTEIN US3C"/>
    <property type="match status" value="1"/>
</dbReference>
<dbReference type="Proteomes" id="UP000721442">
    <property type="component" value="Unassembled WGS sequence"/>
</dbReference>
<evidence type="ECO:0000256" key="4">
    <source>
        <dbReference type="ARBA" id="ARBA00022980"/>
    </source>
</evidence>
<evidence type="ECO:0000256" key="8">
    <source>
        <dbReference type="HAMAP-Rule" id="MF_01309"/>
    </source>
</evidence>
<proteinExistence type="inferred from homology"/>
<evidence type="ECO:0000256" key="9">
    <source>
        <dbReference type="RuleBase" id="RU003624"/>
    </source>
</evidence>
<dbReference type="FunFam" id="3.30.1140.32:FF:000002">
    <property type="entry name" value="30S ribosomal protein S3"/>
    <property type="match status" value="1"/>
</dbReference>
<evidence type="ECO:0000256" key="5">
    <source>
        <dbReference type="ARBA" id="ARBA00023274"/>
    </source>
</evidence>
<evidence type="ECO:0000259" key="10">
    <source>
        <dbReference type="PROSITE" id="PS50823"/>
    </source>
</evidence>
<protein>
    <recommendedName>
        <fullName evidence="7 8">Small ribosomal subunit protein uS3</fullName>
    </recommendedName>
</protein>
<comment type="similarity">
    <text evidence="1 8 9">Belongs to the universal ribosomal protein uS3 family.</text>
</comment>
<reference evidence="11" key="1">
    <citation type="submission" date="2020-10" db="EMBL/GenBank/DDBJ databases">
        <authorList>
            <person name="Gilroy R."/>
        </authorList>
    </citation>
    <scope>NUCLEOTIDE SEQUENCE</scope>
    <source>
        <strain evidence="11">B1-16210</strain>
    </source>
</reference>
<evidence type="ECO:0000313" key="12">
    <source>
        <dbReference type="Proteomes" id="UP000721442"/>
    </source>
</evidence>
<dbReference type="CDD" id="cd02412">
    <property type="entry name" value="KH-II_30S_S3"/>
    <property type="match status" value="1"/>
</dbReference>
<dbReference type="InterPro" id="IPR018280">
    <property type="entry name" value="Ribosomal_uS3_CS"/>
</dbReference>
<dbReference type="SMART" id="SM00322">
    <property type="entry name" value="KH"/>
    <property type="match status" value="1"/>
</dbReference>
<dbReference type="NCBIfam" id="TIGR01009">
    <property type="entry name" value="rpsC_bact"/>
    <property type="match status" value="1"/>
</dbReference>
<dbReference type="Gene3D" id="3.30.300.20">
    <property type="match status" value="1"/>
</dbReference>
<evidence type="ECO:0000256" key="1">
    <source>
        <dbReference type="ARBA" id="ARBA00010761"/>
    </source>
</evidence>
<dbReference type="Pfam" id="PF00189">
    <property type="entry name" value="Ribosomal_S3_C"/>
    <property type="match status" value="1"/>
</dbReference>
<comment type="function">
    <text evidence="6 8">Binds the lower part of the 30S subunit head. Binds mRNA in the 70S ribosome, positioning it for translation.</text>
</comment>
<dbReference type="SUPFAM" id="SSF54814">
    <property type="entry name" value="Prokaryotic type KH domain (KH-domain type II)"/>
    <property type="match status" value="1"/>
</dbReference>
<feature type="domain" description="KH type-2" evidence="10">
    <location>
        <begin position="39"/>
        <end position="108"/>
    </location>
</feature>
<dbReference type="PANTHER" id="PTHR11760">
    <property type="entry name" value="30S/40S RIBOSOMAL PROTEIN S3"/>
    <property type="match status" value="1"/>
</dbReference>
<keyword evidence="4 8" id="KW-0689">Ribosomal protein</keyword>
<dbReference type="GO" id="GO:0003729">
    <property type="term" value="F:mRNA binding"/>
    <property type="evidence" value="ECO:0007669"/>
    <property type="project" value="UniProtKB-UniRule"/>
</dbReference>
<gene>
    <name evidence="8 11" type="primary">rpsC</name>
    <name evidence="11" type="ORF">IAC77_02740</name>
</gene>
<comment type="subunit">
    <text evidence="8">Part of the 30S ribosomal subunit. Forms a tight complex with proteins S10 and S14.</text>
</comment>
<keyword evidence="2 8" id="KW-0699">rRNA-binding</keyword>
<dbReference type="InterPro" id="IPR015946">
    <property type="entry name" value="KH_dom-like_a/b"/>
</dbReference>
<dbReference type="Gene3D" id="3.30.1140.32">
    <property type="entry name" value="Ribosomal protein S3, C-terminal domain"/>
    <property type="match status" value="1"/>
</dbReference>
<evidence type="ECO:0000256" key="2">
    <source>
        <dbReference type="ARBA" id="ARBA00022730"/>
    </source>
</evidence>
<dbReference type="InterPro" id="IPR004044">
    <property type="entry name" value="KH_dom_type_2"/>
</dbReference>
<reference evidence="11" key="2">
    <citation type="journal article" date="2021" name="PeerJ">
        <title>Extensive microbial diversity within the chicken gut microbiome revealed by metagenomics and culture.</title>
        <authorList>
            <person name="Gilroy R."/>
            <person name="Ravi A."/>
            <person name="Getino M."/>
            <person name="Pursley I."/>
            <person name="Horton D.L."/>
            <person name="Alikhan N.F."/>
            <person name="Baker D."/>
            <person name="Gharbi K."/>
            <person name="Hall N."/>
            <person name="Watson M."/>
            <person name="Adriaenssens E.M."/>
            <person name="Foster-Nyarko E."/>
            <person name="Jarju S."/>
            <person name="Secka A."/>
            <person name="Antonio M."/>
            <person name="Oren A."/>
            <person name="Chaudhuri R.R."/>
            <person name="La Ragione R."/>
            <person name="Hildebrand F."/>
            <person name="Pallen M.J."/>
        </authorList>
    </citation>
    <scope>NUCLEOTIDE SEQUENCE</scope>
    <source>
        <strain evidence="11">B1-16210</strain>
    </source>
</reference>
<dbReference type="GO" id="GO:0019843">
    <property type="term" value="F:rRNA binding"/>
    <property type="evidence" value="ECO:0007669"/>
    <property type="project" value="UniProtKB-UniRule"/>
</dbReference>
<evidence type="ECO:0000256" key="6">
    <source>
        <dbReference type="ARBA" id="ARBA00024998"/>
    </source>
</evidence>
<dbReference type="InterPro" id="IPR005704">
    <property type="entry name" value="Ribosomal_uS3_bac-typ"/>
</dbReference>
<name>A0A940DFW0_9PROT</name>
<comment type="caution">
    <text evidence="11">The sequence shown here is derived from an EMBL/GenBank/DDBJ whole genome shotgun (WGS) entry which is preliminary data.</text>
</comment>
<organism evidence="11 12">
    <name type="scientific">Candidatus Enterousia excrementavium</name>
    <dbReference type="NCBI Taxonomy" id="2840789"/>
    <lineage>
        <taxon>Bacteria</taxon>
        <taxon>Pseudomonadati</taxon>
        <taxon>Pseudomonadota</taxon>
        <taxon>Alphaproteobacteria</taxon>
        <taxon>Candidatus Enterousia</taxon>
    </lineage>
</organism>
<dbReference type="InterPro" id="IPR009019">
    <property type="entry name" value="KH_sf_prok-type"/>
</dbReference>
<evidence type="ECO:0000313" key="11">
    <source>
        <dbReference type="EMBL" id="MBO8407354.1"/>
    </source>
</evidence>
<sequence>MGQKVSPISLREFINKVTDSRWIAGKRDYANLLAEDIKIRKFIERKLKKAGLAKVVIERFAKKVVVTIHTSRPGMIIGKNGADIEALRNDIKKLVKNDQVVVNIYEVRRPDLNAQLVAQNIAQQIEGRVSFKRAMKKAVQNAVKAGAQGIKVMCSGRLNGAEIARSEQIREGRIPLHTLRADIDYASIQAKTTYGVIGVKVWIYTGDVVNKEKLASEMARPAEYAGSSEKKSR</sequence>
<dbReference type="InterPro" id="IPR001351">
    <property type="entry name" value="Ribosomal_uS3_C"/>
</dbReference>
<keyword evidence="3 8" id="KW-0694">RNA-binding</keyword>